<comment type="caution">
    <text evidence="7">The sequence shown here is derived from an EMBL/GenBank/DDBJ whole genome shotgun (WGS) entry which is preliminary data.</text>
</comment>
<feature type="transmembrane region" description="Helical" evidence="6">
    <location>
        <begin position="12"/>
        <end position="31"/>
    </location>
</feature>
<accession>A0ABS3F5Y4</accession>
<keyword evidence="4 6" id="KW-1133">Transmembrane helix</keyword>
<dbReference type="EMBL" id="JAFLNC010000003">
    <property type="protein sequence ID" value="MBO0333934.1"/>
    <property type="molecule type" value="Genomic_DNA"/>
</dbReference>
<proteinExistence type="predicted"/>
<evidence type="ECO:0000256" key="5">
    <source>
        <dbReference type="ARBA" id="ARBA00023136"/>
    </source>
</evidence>
<dbReference type="InterPro" id="IPR001851">
    <property type="entry name" value="ABC_transp_permease"/>
</dbReference>
<evidence type="ECO:0000256" key="3">
    <source>
        <dbReference type="ARBA" id="ARBA00022692"/>
    </source>
</evidence>
<evidence type="ECO:0000313" key="8">
    <source>
        <dbReference type="Proteomes" id="UP000664761"/>
    </source>
</evidence>
<dbReference type="PANTHER" id="PTHR30482:SF20">
    <property type="entry name" value="HIGH-AFFINITY BRANCHED-CHAIN AMINO ACID TRANSPORT SYSTEM PERMEASE PROTEIN LIVM"/>
    <property type="match status" value="1"/>
</dbReference>
<sequence>MDVISHFRQESRTYAALGFVAICVIVLPVVIDSIWVKVLTSAVIFTLAAYGISLLYSQLGLVNLSQVALIGVGGWIMLRLNYAVQLPFELNLLVSAVITAFIGMILALPAMRMKGLYLALITLMVAGGFQIIFSAIQFPNGGAGFLGVALQSPGEMRRPLIAESDTAYLRYSIIVVVLGVMLAAAHNRGRPGRAWAMIRKSEANAMAAGVNVTLYKLWCFTLSGFLAGVSGGLLAGALKILDAKSFPAGESILLFALSIVGGVGHWMGAVIAGFLYRVVPAIFNNIGIDADLSLVIFGAALLHAIMTAPNGIAGQLSSLFQSLGRQNK</sequence>
<organism evidence="7 8">
    <name type="scientific">Sneathiella sedimenti</name>
    <dbReference type="NCBI Taxonomy" id="2816034"/>
    <lineage>
        <taxon>Bacteria</taxon>
        <taxon>Pseudomonadati</taxon>
        <taxon>Pseudomonadota</taxon>
        <taxon>Alphaproteobacteria</taxon>
        <taxon>Sneathiellales</taxon>
        <taxon>Sneathiellaceae</taxon>
        <taxon>Sneathiella</taxon>
    </lineage>
</organism>
<feature type="transmembrane region" description="Helical" evidence="6">
    <location>
        <begin position="115"/>
        <end position="136"/>
    </location>
</feature>
<dbReference type="PANTHER" id="PTHR30482">
    <property type="entry name" value="HIGH-AFFINITY BRANCHED-CHAIN AMINO ACID TRANSPORT SYSTEM PERMEASE"/>
    <property type="match status" value="1"/>
</dbReference>
<keyword evidence="2" id="KW-1003">Cell membrane</keyword>
<feature type="transmembrane region" description="Helical" evidence="6">
    <location>
        <begin position="252"/>
        <end position="276"/>
    </location>
</feature>
<dbReference type="RefSeq" id="WP_207045035.1">
    <property type="nucleotide sequence ID" value="NZ_JAFLNC010000003.1"/>
</dbReference>
<protein>
    <submittedName>
        <fullName evidence="7">Branched-chain amino acid ABC transporter permease</fullName>
    </submittedName>
</protein>
<reference evidence="7 8" key="1">
    <citation type="submission" date="2021-03" db="EMBL/GenBank/DDBJ databases">
        <title>Sneathiella sp. CAU 1612 isolated from Kang Won-do.</title>
        <authorList>
            <person name="Kim W."/>
        </authorList>
    </citation>
    <scope>NUCLEOTIDE SEQUENCE [LARGE SCALE GENOMIC DNA]</scope>
    <source>
        <strain evidence="7 8">CAU 1612</strain>
    </source>
</reference>
<keyword evidence="3 6" id="KW-0812">Transmembrane</keyword>
<feature type="transmembrane region" description="Helical" evidence="6">
    <location>
        <begin position="61"/>
        <end position="78"/>
    </location>
</feature>
<evidence type="ECO:0000256" key="4">
    <source>
        <dbReference type="ARBA" id="ARBA00022989"/>
    </source>
</evidence>
<comment type="subcellular location">
    <subcellularLocation>
        <location evidence="1">Cell membrane</location>
        <topology evidence="1">Multi-pass membrane protein</topology>
    </subcellularLocation>
</comment>
<feature type="transmembrane region" description="Helical" evidence="6">
    <location>
        <begin position="90"/>
        <end position="108"/>
    </location>
</feature>
<evidence type="ECO:0000256" key="6">
    <source>
        <dbReference type="SAM" id="Phobius"/>
    </source>
</evidence>
<keyword evidence="5 6" id="KW-0472">Membrane</keyword>
<dbReference type="CDD" id="cd06581">
    <property type="entry name" value="TM_PBP1_LivM_like"/>
    <property type="match status" value="1"/>
</dbReference>
<feature type="transmembrane region" description="Helical" evidence="6">
    <location>
        <begin position="288"/>
        <end position="306"/>
    </location>
</feature>
<feature type="transmembrane region" description="Helical" evidence="6">
    <location>
        <begin position="37"/>
        <end position="56"/>
    </location>
</feature>
<evidence type="ECO:0000256" key="1">
    <source>
        <dbReference type="ARBA" id="ARBA00004651"/>
    </source>
</evidence>
<gene>
    <name evidence="7" type="ORF">J0X12_09925</name>
</gene>
<dbReference type="Pfam" id="PF02653">
    <property type="entry name" value="BPD_transp_2"/>
    <property type="match status" value="1"/>
</dbReference>
<evidence type="ECO:0000313" key="7">
    <source>
        <dbReference type="EMBL" id="MBO0333934.1"/>
    </source>
</evidence>
<feature type="transmembrane region" description="Helical" evidence="6">
    <location>
        <begin position="217"/>
        <end position="240"/>
    </location>
</feature>
<dbReference type="Proteomes" id="UP000664761">
    <property type="component" value="Unassembled WGS sequence"/>
</dbReference>
<keyword evidence="8" id="KW-1185">Reference proteome</keyword>
<dbReference type="InterPro" id="IPR043428">
    <property type="entry name" value="LivM-like"/>
</dbReference>
<name>A0ABS3F5Y4_9PROT</name>
<feature type="transmembrane region" description="Helical" evidence="6">
    <location>
        <begin position="168"/>
        <end position="185"/>
    </location>
</feature>
<evidence type="ECO:0000256" key="2">
    <source>
        <dbReference type="ARBA" id="ARBA00022475"/>
    </source>
</evidence>